<evidence type="ECO:0000256" key="1">
    <source>
        <dbReference type="SAM" id="MobiDB-lite"/>
    </source>
</evidence>
<dbReference type="InterPro" id="IPR004590">
    <property type="entry name" value="ssDNA_annealing_RecT"/>
</dbReference>
<feature type="compositionally biased region" description="Low complexity" evidence="1">
    <location>
        <begin position="256"/>
        <end position="266"/>
    </location>
</feature>
<evidence type="ECO:0008006" key="4">
    <source>
        <dbReference type="Google" id="ProtNLM"/>
    </source>
</evidence>
<dbReference type="AlphaFoldDB" id="A0A3M5DQF6"/>
<gene>
    <name evidence="2" type="ORF">ALP65_200058</name>
</gene>
<comment type="caution">
    <text evidence="2">The sequence shown here is derived from an EMBL/GenBank/DDBJ whole genome shotgun (WGS) entry which is preliminary data.</text>
</comment>
<protein>
    <recommendedName>
        <fullName evidence="4">Recombination protein RecT</fullName>
    </recommendedName>
</protein>
<dbReference type="InterPro" id="IPR018330">
    <property type="entry name" value="RecT_fam"/>
</dbReference>
<feature type="region of interest" description="Disordered" evidence="1">
    <location>
        <begin position="254"/>
        <end position="302"/>
    </location>
</feature>
<evidence type="ECO:0000313" key="2">
    <source>
        <dbReference type="EMBL" id="RMS51640.1"/>
    </source>
</evidence>
<dbReference type="Pfam" id="PF03837">
    <property type="entry name" value="RecT"/>
    <property type="match status" value="1"/>
</dbReference>
<evidence type="ECO:0000313" key="3">
    <source>
        <dbReference type="Proteomes" id="UP000270834"/>
    </source>
</evidence>
<sequence>MSATALKAAATGNVANNGQPKTLAHLMTDPKIKAQMALALPKHMTANRLARIALTEIRKVPALAKCNQESFLGAVMQCAQLGLEPGNALGHAYLLPFGNGKAKDGLSNVQLIIGYRGMIDLARRSGQIVSLTARTVHQNDQFSYRYGLDEDVQHVPGEGERGVMTHVYAVAKLKDGGVQFEVMSKADVDKVRATSKASGNGPWVTHYEEMAKKTVIRRLFKYLPVSIELQTAVTLDERADAGLDQDNASILTGEYSVVDDQSQDQVPDGVNTETGEITEPAPGQQSDTGDTGDTGDDGLNLE</sequence>
<organism evidence="2 3">
    <name type="scientific">Pseudomonas aeruginosa</name>
    <dbReference type="NCBI Taxonomy" id="287"/>
    <lineage>
        <taxon>Bacteria</taxon>
        <taxon>Pseudomonadati</taxon>
        <taxon>Pseudomonadota</taxon>
        <taxon>Gammaproteobacteria</taxon>
        <taxon>Pseudomonadales</taxon>
        <taxon>Pseudomonadaceae</taxon>
        <taxon>Pseudomonas</taxon>
    </lineage>
</organism>
<accession>A0A3M5DQF6</accession>
<dbReference type="NCBIfam" id="TIGR00616">
    <property type="entry name" value="rect"/>
    <property type="match status" value="1"/>
</dbReference>
<dbReference type="Proteomes" id="UP000270834">
    <property type="component" value="Unassembled WGS sequence"/>
</dbReference>
<dbReference type="GO" id="GO:0003677">
    <property type="term" value="F:DNA binding"/>
    <property type="evidence" value="ECO:0007669"/>
    <property type="project" value="InterPro"/>
</dbReference>
<dbReference type="NCBIfam" id="NF007351">
    <property type="entry name" value="PRK09846.1"/>
    <property type="match status" value="1"/>
</dbReference>
<proteinExistence type="predicted"/>
<reference evidence="2 3" key="1">
    <citation type="submission" date="2018-08" db="EMBL/GenBank/DDBJ databases">
        <title>Recombination of ecologically and evolutionarily significant loci maintains genetic cohesion in the Pseudomonas syringae species complex.</title>
        <authorList>
            <person name="Dillon M."/>
            <person name="Thakur S."/>
            <person name="Almeida R.N.D."/>
            <person name="Weir B.S."/>
            <person name="Guttman D.S."/>
        </authorList>
    </citation>
    <scope>NUCLEOTIDE SEQUENCE [LARGE SCALE GENOMIC DNA]</scope>
    <source>
        <strain evidence="2 3">ICMP 7846</strain>
    </source>
</reference>
<name>A0A3M5DQF6_PSEAI</name>
<dbReference type="EMBL" id="RBSQ01000840">
    <property type="protein sequence ID" value="RMS51640.1"/>
    <property type="molecule type" value="Genomic_DNA"/>
</dbReference>
<dbReference type="GO" id="GO:0006259">
    <property type="term" value="P:DNA metabolic process"/>
    <property type="evidence" value="ECO:0007669"/>
    <property type="project" value="InterPro"/>
</dbReference>